<evidence type="ECO:0000256" key="2">
    <source>
        <dbReference type="ARBA" id="ARBA00022737"/>
    </source>
</evidence>
<gene>
    <name evidence="5" type="ORF">SCLCIDRAFT_135522</name>
</gene>
<dbReference type="SMART" id="SM00320">
    <property type="entry name" value="WD40"/>
    <property type="match status" value="5"/>
</dbReference>
<feature type="compositionally biased region" description="Basic residues" evidence="4">
    <location>
        <begin position="140"/>
        <end position="150"/>
    </location>
</feature>
<dbReference type="GO" id="GO:0045013">
    <property type="term" value="P:carbon catabolite repression of transcription"/>
    <property type="evidence" value="ECO:0007669"/>
    <property type="project" value="TreeGrafter"/>
</dbReference>
<reference evidence="6" key="2">
    <citation type="submission" date="2015-01" db="EMBL/GenBank/DDBJ databases">
        <title>Evolutionary Origins and Diversification of the Mycorrhizal Mutualists.</title>
        <authorList>
            <consortium name="DOE Joint Genome Institute"/>
            <consortium name="Mycorrhizal Genomics Consortium"/>
            <person name="Kohler A."/>
            <person name="Kuo A."/>
            <person name="Nagy L.G."/>
            <person name="Floudas D."/>
            <person name="Copeland A."/>
            <person name="Barry K.W."/>
            <person name="Cichocki N."/>
            <person name="Veneault-Fourrey C."/>
            <person name="LaButti K."/>
            <person name="Lindquist E.A."/>
            <person name="Lipzen A."/>
            <person name="Lundell T."/>
            <person name="Morin E."/>
            <person name="Murat C."/>
            <person name="Riley R."/>
            <person name="Ohm R."/>
            <person name="Sun H."/>
            <person name="Tunlid A."/>
            <person name="Henrissat B."/>
            <person name="Grigoriev I.V."/>
            <person name="Hibbett D.S."/>
            <person name="Martin F."/>
        </authorList>
    </citation>
    <scope>NUCLEOTIDE SEQUENCE [LARGE SCALE GENOMIC DNA]</scope>
    <source>
        <strain evidence="6">Foug A</strain>
    </source>
</reference>
<dbReference type="FunCoup" id="A0A0C2ZR18">
    <property type="interactions" value="88"/>
</dbReference>
<evidence type="ECO:0000256" key="3">
    <source>
        <dbReference type="PROSITE-ProRule" id="PRU00221"/>
    </source>
</evidence>
<dbReference type="OrthoDB" id="3367at2759"/>
<evidence type="ECO:0000256" key="1">
    <source>
        <dbReference type="ARBA" id="ARBA00022574"/>
    </source>
</evidence>
<evidence type="ECO:0000313" key="5">
    <source>
        <dbReference type="EMBL" id="KIM55042.1"/>
    </source>
</evidence>
<dbReference type="InterPro" id="IPR036322">
    <property type="entry name" value="WD40_repeat_dom_sf"/>
</dbReference>
<keyword evidence="6" id="KW-1185">Reference proteome</keyword>
<feature type="compositionally biased region" description="Pro residues" evidence="4">
    <location>
        <begin position="303"/>
        <end position="315"/>
    </location>
</feature>
<dbReference type="Proteomes" id="UP000053989">
    <property type="component" value="Unassembled WGS sequence"/>
</dbReference>
<dbReference type="InterPro" id="IPR001680">
    <property type="entry name" value="WD40_rpt"/>
</dbReference>
<dbReference type="SUPFAM" id="SSF50978">
    <property type="entry name" value="WD40 repeat-like"/>
    <property type="match status" value="1"/>
</dbReference>
<dbReference type="PROSITE" id="PS50082">
    <property type="entry name" value="WD_REPEATS_2"/>
    <property type="match status" value="1"/>
</dbReference>
<feature type="repeat" description="WD" evidence="3">
    <location>
        <begin position="413"/>
        <end position="445"/>
    </location>
</feature>
<keyword evidence="2" id="KW-0677">Repeat</keyword>
<accession>A0A0C2ZR18</accession>
<dbReference type="EMBL" id="KN822142">
    <property type="protein sequence ID" value="KIM55042.1"/>
    <property type="molecule type" value="Genomic_DNA"/>
</dbReference>
<dbReference type="InterPro" id="IPR051362">
    <property type="entry name" value="WD_repeat_creC_regulators"/>
</dbReference>
<feature type="region of interest" description="Disordered" evidence="4">
    <location>
        <begin position="49"/>
        <end position="150"/>
    </location>
</feature>
<keyword evidence="1 3" id="KW-0853">WD repeat</keyword>
<dbReference type="GO" id="GO:0051286">
    <property type="term" value="C:cell tip"/>
    <property type="evidence" value="ECO:0007669"/>
    <property type="project" value="TreeGrafter"/>
</dbReference>
<dbReference type="GO" id="GO:0032153">
    <property type="term" value="C:cell division site"/>
    <property type="evidence" value="ECO:0007669"/>
    <property type="project" value="TreeGrafter"/>
</dbReference>
<feature type="compositionally biased region" description="Polar residues" evidence="4">
    <location>
        <begin position="107"/>
        <end position="121"/>
    </location>
</feature>
<feature type="compositionally biased region" description="Polar residues" evidence="4">
    <location>
        <begin position="320"/>
        <end position="331"/>
    </location>
</feature>
<dbReference type="Gene3D" id="2.130.10.10">
    <property type="entry name" value="YVTN repeat-like/Quinoprotein amine dehydrogenase"/>
    <property type="match status" value="1"/>
</dbReference>
<dbReference type="InterPro" id="IPR015943">
    <property type="entry name" value="WD40/YVTN_repeat-like_dom_sf"/>
</dbReference>
<dbReference type="GO" id="GO:0005634">
    <property type="term" value="C:nucleus"/>
    <property type="evidence" value="ECO:0007669"/>
    <property type="project" value="TreeGrafter"/>
</dbReference>
<evidence type="ECO:0000313" key="6">
    <source>
        <dbReference type="Proteomes" id="UP000053989"/>
    </source>
</evidence>
<sequence length="613" mass="66991">MESDSAFVAPEGVYSVTEEHRPLGVTAHSGAAAPLFPTRLSAITIRFANSKQATSPGLAQLLGANLTKDSKKDKEKEREREREKERDKDKPLDERSVSSMETHDTSPEISSQPPLLTQDSPISPDATQPGLFAHPTATTGKKKVVSRPKHNMRTTSSTFITRVQTIEGLGKIISNKQGDTTFLFYNCVKAFFWIEVGSKSKEPLTRITFSAFPTCHDVNPHTASSDRLDVVIGFNTGDLVWFDPLSSRYGRLNKQGAISSSPCTAVRWVPSSSTLFLVSHADGTIVVYDKERDDGAFSASVPSSPPPTSNPPPSNSAPVEQTNMPSHSQEGAQWDPLTTIHVTTPPWHPESAVAGKERLDKGTAKNPVSHWRISRRGVLDFVFSPDIKYVAAISEDGCLRVIDAFAEQLVDCYASYFGALTCVAWSPDGRFILTGGQDDLLTIFSPWEQRVVARCQGHSSFVSAVAFDELRCDGRTYRFGSVGEDNKLILWDFSSSALHRPKSQSAHHTRVSMASSISLAARRTAGSVVQLAVSKYHPAPSRNEISVVQPVLVKQTDADLLTSLMFLSRVLVTATKGGHVRVWVRPLVIAGNSRRRGHGRQTVSISDIQDVIA</sequence>
<reference evidence="5 6" key="1">
    <citation type="submission" date="2014-04" db="EMBL/GenBank/DDBJ databases">
        <authorList>
            <consortium name="DOE Joint Genome Institute"/>
            <person name="Kuo A."/>
            <person name="Kohler A."/>
            <person name="Nagy L.G."/>
            <person name="Floudas D."/>
            <person name="Copeland A."/>
            <person name="Barry K.W."/>
            <person name="Cichocki N."/>
            <person name="Veneault-Fourrey C."/>
            <person name="LaButti K."/>
            <person name="Lindquist E.A."/>
            <person name="Lipzen A."/>
            <person name="Lundell T."/>
            <person name="Morin E."/>
            <person name="Murat C."/>
            <person name="Sun H."/>
            <person name="Tunlid A."/>
            <person name="Henrissat B."/>
            <person name="Grigoriev I.V."/>
            <person name="Hibbett D.S."/>
            <person name="Martin F."/>
            <person name="Nordberg H.P."/>
            <person name="Cantor M.N."/>
            <person name="Hua S.X."/>
        </authorList>
    </citation>
    <scope>NUCLEOTIDE SEQUENCE [LARGE SCALE GENOMIC DNA]</scope>
    <source>
        <strain evidence="5 6">Foug A</strain>
    </source>
</reference>
<dbReference type="Pfam" id="PF00400">
    <property type="entry name" value="WD40"/>
    <property type="match status" value="1"/>
</dbReference>
<dbReference type="HOGENOM" id="CLU_016971_1_2_1"/>
<organism evidence="5 6">
    <name type="scientific">Scleroderma citrinum Foug A</name>
    <dbReference type="NCBI Taxonomy" id="1036808"/>
    <lineage>
        <taxon>Eukaryota</taxon>
        <taxon>Fungi</taxon>
        <taxon>Dikarya</taxon>
        <taxon>Basidiomycota</taxon>
        <taxon>Agaricomycotina</taxon>
        <taxon>Agaricomycetes</taxon>
        <taxon>Agaricomycetidae</taxon>
        <taxon>Boletales</taxon>
        <taxon>Sclerodermatineae</taxon>
        <taxon>Sclerodermataceae</taxon>
        <taxon>Scleroderma</taxon>
    </lineage>
</organism>
<dbReference type="PANTHER" id="PTHR14107">
    <property type="entry name" value="WD REPEAT PROTEIN"/>
    <property type="match status" value="1"/>
</dbReference>
<dbReference type="AlphaFoldDB" id="A0A0C2ZR18"/>
<evidence type="ECO:0000256" key="4">
    <source>
        <dbReference type="SAM" id="MobiDB-lite"/>
    </source>
</evidence>
<dbReference type="PANTHER" id="PTHR14107:SF16">
    <property type="entry name" value="AT02583P"/>
    <property type="match status" value="1"/>
</dbReference>
<protein>
    <submittedName>
        <fullName evidence="5">Uncharacterized protein</fullName>
    </submittedName>
</protein>
<dbReference type="STRING" id="1036808.A0A0C2ZR18"/>
<name>A0A0C2ZR18_9AGAM</name>
<proteinExistence type="predicted"/>
<dbReference type="InParanoid" id="A0A0C2ZR18"/>
<feature type="region of interest" description="Disordered" evidence="4">
    <location>
        <begin position="296"/>
        <end position="331"/>
    </location>
</feature>
<feature type="compositionally biased region" description="Basic and acidic residues" evidence="4">
    <location>
        <begin position="68"/>
        <end position="106"/>
    </location>
</feature>